<protein>
    <recommendedName>
        <fullName evidence="2">DnaJ-like protein C11 C-terminal domain-containing protein</fullName>
    </recommendedName>
</protein>
<dbReference type="OrthoDB" id="18010at2759"/>
<dbReference type="EMBL" id="UYRV01004065">
    <property type="protein sequence ID" value="VDK51051.1"/>
    <property type="molecule type" value="Genomic_DNA"/>
</dbReference>
<dbReference type="InterPro" id="IPR052243">
    <property type="entry name" value="Mito_inner_membrane_organizer"/>
</dbReference>
<dbReference type="AlphaFoldDB" id="A0A3P6S905"/>
<evidence type="ECO:0000256" key="1">
    <source>
        <dbReference type="ARBA" id="ARBA00023186"/>
    </source>
</evidence>
<dbReference type="PANTHER" id="PTHR44157:SF1">
    <property type="entry name" value="DNAJ HOMOLOG SUBFAMILY C MEMBER 11"/>
    <property type="match status" value="1"/>
</dbReference>
<keyword evidence="4" id="KW-1185">Reference proteome</keyword>
<dbReference type="Pfam" id="PF11875">
    <property type="entry name" value="DnaJ-like_C11_C"/>
    <property type="match status" value="1"/>
</dbReference>
<name>A0A3P6S905_CYLGO</name>
<evidence type="ECO:0000313" key="4">
    <source>
        <dbReference type="Proteomes" id="UP000271889"/>
    </source>
</evidence>
<feature type="domain" description="DnaJ-like protein C11 C-terminal" evidence="2">
    <location>
        <begin position="8"/>
        <end position="125"/>
    </location>
</feature>
<proteinExistence type="predicted"/>
<sequence length="128" mass="14479">MDRKVDTVKQEEAVRVISLMRPTADRIRREEEQKLGIVIIDARYGQSESSGSSSYVIAGDRTIDVTIPLQAMVNDSQLRIFSVKSQLPGFYDPCPGEPKMLHVRYKFRDEPHAVTVADDMPLQIPTKC</sequence>
<dbReference type="PANTHER" id="PTHR44157">
    <property type="entry name" value="DNAJ HOMOLOG SUBFAMILY C MEMBER 11"/>
    <property type="match status" value="1"/>
</dbReference>
<keyword evidence="1" id="KW-0143">Chaperone</keyword>
<dbReference type="InterPro" id="IPR024586">
    <property type="entry name" value="DnaJ-like_C11_C"/>
</dbReference>
<dbReference type="GO" id="GO:0042407">
    <property type="term" value="P:cristae formation"/>
    <property type="evidence" value="ECO:0007669"/>
    <property type="project" value="TreeGrafter"/>
</dbReference>
<organism evidence="3 4">
    <name type="scientific">Cylicostephanus goldi</name>
    <name type="common">Nematode worm</name>
    <dbReference type="NCBI Taxonomy" id="71465"/>
    <lineage>
        <taxon>Eukaryota</taxon>
        <taxon>Metazoa</taxon>
        <taxon>Ecdysozoa</taxon>
        <taxon>Nematoda</taxon>
        <taxon>Chromadorea</taxon>
        <taxon>Rhabditida</taxon>
        <taxon>Rhabditina</taxon>
        <taxon>Rhabditomorpha</taxon>
        <taxon>Strongyloidea</taxon>
        <taxon>Strongylidae</taxon>
        <taxon>Cylicostephanus</taxon>
    </lineage>
</organism>
<dbReference type="Proteomes" id="UP000271889">
    <property type="component" value="Unassembled WGS sequence"/>
</dbReference>
<evidence type="ECO:0000313" key="3">
    <source>
        <dbReference type="EMBL" id="VDK51051.1"/>
    </source>
</evidence>
<gene>
    <name evidence="3" type="ORF">CGOC_LOCUS1948</name>
</gene>
<accession>A0A3P6S905</accession>
<evidence type="ECO:0000259" key="2">
    <source>
        <dbReference type="Pfam" id="PF11875"/>
    </source>
</evidence>
<reference evidence="3 4" key="1">
    <citation type="submission" date="2018-11" db="EMBL/GenBank/DDBJ databases">
        <authorList>
            <consortium name="Pathogen Informatics"/>
        </authorList>
    </citation>
    <scope>NUCLEOTIDE SEQUENCE [LARGE SCALE GENOMIC DNA]</scope>
</reference>
<dbReference type="GO" id="GO:0005739">
    <property type="term" value="C:mitochondrion"/>
    <property type="evidence" value="ECO:0007669"/>
    <property type="project" value="GOC"/>
</dbReference>